<dbReference type="Proteomes" id="UP001623660">
    <property type="component" value="Unassembled WGS sequence"/>
</dbReference>
<evidence type="ECO:0000313" key="1">
    <source>
        <dbReference type="EMBL" id="MFL0198703.1"/>
    </source>
</evidence>
<name>A0ABW8SSD8_9CLOT</name>
<dbReference type="RefSeq" id="WP_406794817.1">
    <property type="nucleotide sequence ID" value="NZ_JBJHZX010000081.1"/>
</dbReference>
<reference evidence="1 2" key="1">
    <citation type="submission" date="2024-11" db="EMBL/GenBank/DDBJ databases">
        <authorList>
            <person name="Heng Y.C."/>
            <person name="Lim A.C.H."/>
            <person name="Lee J.K.Y."/>
            <person name="Kittelmann S."/>
        </authorList>
    </citation>
    <scope>NUCLEOTIDE SEQUENCE [LARGE SCALE GENOMIC DNA]</scope>
    <source>
        <strain evidence="1 2">WILCCON 0269</strain>
    </source>
</reference>
<protein>
    <submittedName>
        <fullName evidence="1">Uncharacterized protein</fullName>
    </submittedName>
</protein>
<gene>
    <name evidence="1" type="ORF">ACJDU8_24575</name>
</gene>
<keyword evidence="2" id="KW-1185">Reference proteome</keyword>
<comment type="caution">
    <text evidence="1">The sequence shown here is derived from an EMBL/GenBank/DDBJ whole genome shotgun (WGS) entry which is preliminary data.</text>
</comment>
<sequence length="84" mass="9455">MDESKLSPLEKILVPYIKVVGKGAARLIEFADDKFDAVEKYTNWDVKNKEFQKNHPVLNAGKQFAKGCIMGTIKVAIGKHDSKY</sequence>
<organism evidence="1 2">
    <name type="scientific">Candidatus Clostridium eludens</name>
    <dbReference type="NCBI Taxonomy" id="3381663"/>
    <lineage>
        <taxon>Bacteria</taxon>
        <taxon>Bacillati</taxon>
        <taxon>Bacillota</taxon>
        <taxon>Clostridia</taxon>
        <taxon>Eubacteriales</taxon>
        <taxon>Clostridiaceae</taxon>
        <taxon>Clostridium</taxon>
    </lineage>
</organism>
<evidence type="ECO:0000313" key="2">
    <source>
        <dbReference type="Proteomes" id="UP001623660"/>
    </source>
</evidence>
<proteinExistence type="predicted"/>
<accession>A0ABW8SSD8</accession>
<dbReference type="EMBL" id="JBJHZX010000081">
    <property type="protein sequence ID" value="MFL0198703.1"/>
    <property type="molecule type" value="Genomic_DNA"/>
</dbReference>